<keyword evidence="3" id="KW-1003">Cell membrane</keyword>
<dbReference type="PANTHER" id="PTHR33884:SF3">
    <property type="entry name" value="UPF0410 PROTEIN YMGE"/>
    <property type="match status" value="1"/>
</dbReference>
<evidence type="ECO:0000256" key="6">
    <source>
        <dbReference type="ARBA" id="ARBA00023136"/>
    </source>
</evidence>
<dbReference type="GO" id="GO:0005886">
    <property type="term" value="C:plasma membrane"/>
    <property type="evidence" value="ECO:0007669"/>
    <property type="project" value="UniProtKB-SubCell"/>
</dbReference>
<reference evidence="8 9" key="1">
    <citation type="submission" date="2016-06" db="EMBL/GenBank/DDBJ databases">
        <title>Revisiting the taxonomy of the Elizabethkingia Genus based on Whole-Genome Sequencing, Optical Mapping, and MALDI-TOF.</title>
        <authorList>
            <person name="Nicholson A.C."/>
        </authorList>
    </citation>
    <scope>NUCLEOTIDE SEQUENCE [LARGE SCALE GENOMIC DNA]</scope>
    <source>
        <strain evidence="8 9">G4070</strain>
    </source>
</reference>
<accession>A0A1T3MXF7</accession>
<keyword evidence="5 7" id="KW-1133">Transmembrane helix</keyword>
<sequence>MGILTWIIFGLIAGAIAKAIHPGSDPGGWIATIIIGIIGAVVGGWLGSMIFGVDVTGFNISSFLVAIGGALLCLVIYRAIRK</sequence>
<feature type="transmembrane region" description="Helical" evidence="7">
    <location>
        <begin position="29"/>
        <end position="53"/>
    </location>
</feature>
<evidence type="ECO:0000256" key="4">
    <source>
        <dbReference type="ARBA" id="ARBA00022692"/>
    </source>
</evidence>
<evidence type="ECO:0008006" key="10">
    <source>
        <dbReference type="Google" id="ProtNLM"/>
    </source>
</evidence>
<dbReference type="InterPro" id="IPR007341">
    <property type="entry name" value="Transgly_assoc"/>
</dbReference>
<protein>
    <recommendedName>
        <fullName evidence="10">Transglycosylase</fullName>
    </recommendedName>
</protein>
<organism evidence="8 9">
    <name type="scientific">Elizabethkingia occulta</name>
    <dbReference type="NCBI Taxonomy" id="1867263"/>
    <lineage>
        <taxon>Bacteria</taxon>
        <taxon>Pseudomonadati</taxon>
        <taxon>Bacteroidota</taxon>
        <taxon>Flavobacteriia</taxon>
        <taxon>Flavobacteriales</taxon>
        <taxon>Weeksellaceae</taxon>
        <taxon>Elizabethkingia</taxon>
    </lineage>
</organism>
<evidence type="ECO:0000313" key="9">
    <source>
        <dbReference type="Proteomes" id="UP000190813"/>
    </source>
</evidence>
<comment type="caution">
    <text evidence="8">The sequence shown here is derived from an EMBL/GenBank/DDBJ whole genome shotgun (WGS) entry which is preliminary data.</text>
</comment>
<dbReference type="PANTHER" id="PTHR33884">
    <property type="entry name" value="UPF0410 PROTEIN YMGE"/>
    <property type="match status" value="1"/>
</dbReference>
<dbReference type="Proteomes" id="UP000190813">
    <property type="component" value="Unassembled WGS sequence"/>
</dbReference>
<proteinExistence type="inferred from homology"/>
<keyword evidence="4 7" id="KW-0812">Transmembrane</keyword>
<evidence type="ECO:0000256" key="2">
    <source>
        <dbReference type="ARBA" id="ARBA00011006"/>
    </source>
</evidence>
<dbReference type="AlphaFoldDB" id="A0A1T3MXF7"/>
<evidence type="ECO:0000256" key="3">
    <source>
        <dbReference type="ARBA" id="ARBA00022475"/>
    </source>
</evidence>
<dbReference type="EMBL" id="MAHX01000004">
    <property type="protein sequence ID" value="OPC69031.1"/>
    <property type="molecule type" value="Genomic_DNA"/>
</dbReference>
<evidence type="ECO:0000256" key="7">
    <source>
        <dbReference type="SAM" id="Phobius"/>
    </source>
</evidence>
<dbReference type="Pfam" id="PF04226">
    <property type="entry name" value="Transgly_assoc"/>
    <property type="match status" value="1"/>
</dbReference>
<name>A0A1T3MXF7_9FLAO</name>
<evidence type="ECO:0000256" key="5">
    <source>
        <dbReference type="ARBA" id="ARBA00022989"/>
    </source>
</evidence>
<evidence type="ECO:0000313" key="8">
    <source>
        <dbReference type="EMBL" id="OPC69031.1"/>
    </source>
</evidence>
<comment type="subcellular location">
    <subcellularLocation>
        <location evidence="1">Cell membrane</location>
        <topology evidence="1">Multi-pass membrane protein</topology>
    </subcellularLocation>
</comment>
<evidence type="ECO:0000256" key="1">
    <source>
        <dbReference type="ARBA" id="ARBA00004651"/>
    </source>
</evidence>
<keyword evidence="9" id="KW-1185">Reference proteome</keyword>
<dbReference type="RefSeq" id="WP_078770646.1">
    <property type="nucleotide sequence ID" value="NZ_CBCSBR010000056.1"/>
</dbReference>
<comment type="similarity">
    <text evidence="2">Belongs to the UPF0410 family.</text>
</comment>
<feature type="transmembrane region" description="Helical" evidence="7">
    <location>
        <begin position="60"/>
        <end position="80"/>
    </location>
</feature>
<keyword evidence="6 7" id="KW-0472">Membrane</keyword>
<gene>
    <name evidence="8" type="ORF">BAZ10_00380</name>
</gene>